<dbReference type="Pfam" id="PF02776">
    <property type="entry name" value="TPP_enzyme_N"/>
    <property type="match status" value="1"/>
</dbReference>
<dbReference type="GO" id="GO:0018491">
    <property type="term" value="F:2-oxobutyrate synthase activity"/>
    <property type="evidence" value="ECO:0007669"/>
    <property type="project" value="UniProtKB-ARBA"/>
</dbReference>
<feature type="domain" description="Thiamine pyrophosphate enzyme TPP-binding" evidence="9">
    <location>
        <begin position="387"/>
        <end position="534"/>
    </location>
</feature>
<name>A0A830EN85_9CREN</name>
<dbReference type="GO" id="GO:0030976">
    <property type="term" value="F:thiamine pyrophosphate binding"/>
    <property type="evidence" value="ECO:0007669"/>
    <property type="project" value="InterPro"/>
</dbReference>
<comment type="catalytic activity">
    <reaction evidence="6">
        <text>a 2-oxocarboxylate + 2 oxidized [2Fe-2S]-[ferredoxin] + CoA = an acyl-CoA + 2 reduced [2Fe-2S]-[ferredoxin] + CO2 + H(+)</text>
        <dbReference type="Rhea" id="RHEA:42316"/>
        <dbReference type="Rhea" id="RHEA-COMP:10000"/>
        <dbReference type="Rhea" id="RHEA-COMP:10001"/>
        <dbReference type="ChEBI" id="CHEBI:15378"/>
        <dbReference type="ChEBI" id="CHEBI:16526"/>
        <dbReference type="ChEBI" id="CHEBI:33737"/>
        <dbReference type="ChEBI" id="CHEBI:33738"/>
        <dbReference type="ChEBI" id="CHEBI:35179"/>
        <dbReference type="ChEBI" id="CHEBI:57287"/>
        <dbReference type="ChEBI" id="CHEBI:58342"/>
        <dbReference type="EC" id="1.2.7.11"/>
    </reaction>
</comment>
<evidence type="ECO:0000313" key="14">
    <source>
        <dbReference type="Proteomes" id="UP001060771"/>
    </source>
</evidence>
<evidence type="ECO:0000313" key="13">
    <source>
        <dbReference type="Proteomes" id="UP000657075"/>
    </source>
</evidence>
<keyword evidence="5 7" id="KW-0786">Thiamine pyrophosphate</keyword>
<dbReference type="InterPro" id="IPR000399">
    <property type="entry name" value="TPP-bd_CS"/>
</dbReference>
<evidence type="ECO:0000256" key="5">
    <source>
        <dbReference type="ARBA" id="ARBA00023052"/>
    </source>
</evidence>
<evidence type="ECO:0000259" key="8">
    <source>
        <dbReference type="Pfam" id="PF00205"/>
    </source>
</evidence>
<dbReference type="PANTHER" id="PTHR18968">
    <property type="entry name" value="THIAMINE PYROPHOSPHATE ENZYMES"/>
    <property type="match status" value="1"/>
</dbReference>
<dbReference type="EMBL" id="AP026830">
    <property type="protein sequence ID" value="BDR93557.1"/>
    <property type="molecule type" value="Genomic_DNA"/>
</dbReference>
<evidence type="ECO:0000256" key="4">
    <source>
        <dbReference type="ARBA" id="ARBA00012691"/>
    </source>
</evidence>
<reference evidence="12" key="1">
    <citation type="journal article" date="2014" name="Int. J. Syst. Evol. Microbiol.">
        <title>Complete genome sequence of Corynebacterium casei LMG S-19264T (=DSM 44701T), isolated from a smear-ripened cheese.</title>
        <authorList>
            <consortium name="US DOE Joint Genome Institute (JGI-PGF)"/>
            <person name="Walter F."/>
            <person name="Albersmeier A."/>
            <person name="Kalinowski J."/>
            <person name="Ruckert C."/>
        </authorList>
    </citation>
    <scope>NUCLEOTIDE SEQUENCE</scope>
    <source>
        <strain evidence="12">JCM 11219</strain>
    </source>
</reference>
<comment type="subunit">
    <text evidence="3">Heterodimer composed of an alpha and a beta subunit.</text>
</comment>
<dbReference type="InterPro" id="IPR029035">
    <property type="entry name" value="DHS-like_NAD/FAD-binding_dom"/>
</dbReference>
<dbReference type="GO" id="GO:0009099">
    <property type="term" value="P:L-valine biosynthetic process"/>
    <property type="evidence" value="ECO:0007669"/>
    <property type="project" value="TreeGrafter"/>
</dbReference>
<dbReference type="InterPro" id="IPR045229">
    <property type="entry name" value="TPP_enz"/>
</dbReference>
<evidence type="ECO:0000256" key="1">
    <source>
        <dbReference type="ARBA" id="ARBA00001964"/>
    </source>
</evidence>
<reference evidence="11" key="4">
    <citation type="journal article" date="2023" name="Microbiol. Resour. Announc.">
        <title>Complete Genome Sequence of Vulcanisaeta souniana Strain IC-059, a Hyperthermophilic Archaeon Isolated from Hot Spring Water in Japan.</title>
        <authorList>
            <person name="Kato S."/>
            <person name="Itoh T."/>
            <person name="Wu L."/>
            <person name="Ma J."/>
            <person name="Ohkuma M."/>
        </authorList>
    </citation>
    <scope>NUCLEOTIDE SEQUENCE</scope>
    <source>
        <strain evidence="11">JCM 11219</strain>
    </source>
</reference>
<dbReference type="SUPFAM" id="SSF52518">
    <property type="entry name" value="Thiamin diphosphate-binding fold (THDP-binding)"/>
    <property type="match status" value="2"/>
</dbReference>
<dbReference type="OrthoDB" id="6837at2157"/>
<dbReference type="Pfam" id="PF00205">
    <property type="entry name" value="TPP_enzyme_M"/>
    <property type="match status" value="1"/>
</dbReference>
<dbReference type="GO" id="GO:0000287">
    <property type="term" value="F:magnesium ion binding"/>
    <property type="evidence" value="ECO:0007669"/>
    <property type="project" value="InterPro"/>
</dbReference>
<dbReference type="Gene3D" id="3.40.50.970">
    <property type="match status" value="2"/>
</dbReference>
<dbReference type="EMBL" id="BMNM01000018">
    <property type="protein sequence ID" value="GGI87472.1"/>
    <property type="molecule type" value="Genomic_DNA"/>
</dbReference>
<evidence type="ECO:0000259" key="9">
    <source>
        <dbReference type="Pfam" id="PF02775"/>
    </source>
</evidence>
<dbReference type="EC" id="1.2.7.11" evidence="4"/>
<reference evidence="14" key="3">
    <citation type="submission" date="2022-09" db="EMBL/GenBank/DDBJ databases">
        <title>Complete genome sequence of Vulcanisaeta souniana.</title>
        <authorList>
            <person name="Kato S."/>
            <person name="Itoh T."/>
            <person name="Ohkuma M."/>
        </authorList>
    </citation>
    <scope>NUCLEOTIDE SEQUENCE [LARGE SCALE GENOMIC DNA]</scope>
    <source>
        <strain evidence="14">JCM 11219</strain>
    </source>
</reference>
<dbReference type="GeneID" id="76208190"/>
<evidence type="ECO:0000256" key="7">
    <source>
        <dbReference type="RuleBase" id="RU362132"/>
    </source>
</evidence>
<protein>
    <recommendedName>
        <fullName evidence="4">2-oxoacid oxidoreductase (ferredoxin)</fullName>
        <ecNumber evidence="4">1.2.7.11</ecNumber>
    </recommendedName>
</protein>
<feature type="domain" description="Thiamine pyrophosphate enzyme central" evidence="8">
    <location>
        <begin position="189"/>
        <end position="321"/>
    </location>
</feature>
<dbReference type="GO" id="GO:0005948">
    <property type="term" value="C:acetolactate synthase complex"/>
    <property type="evidence" value="ECO:0007669"/>
    <property type="project" value="TreeGrafter"/>
</dbReference>
<feature type="domain" description="Thiamine pyrophosphate enzyme N-terminal TPP-binding" evidence="10">
    <location>
        <begin position="1"/>
        <end position="96"/>
    </location>
</feature>
<sequence length="555" mass="60317">MKVYEAITDWFTNVNKYVFTVAAENILSLLRSLIDRGGFVVNSRFEPSAGFMALVSSRLLLRPGLLVLTAGPGVFGALSPIAEAFVEGDPLIIIAPSVVGGKGTHMHQLRDDTQFNTLGNVVKASFRLNGVGGISETLIKAYRVAVSGKPGPVYIEVPLDILDSEVEVSPVNVSSIGVEKSVADGNVAREVAKLLADAEFPVLLLGRGVLLSGAGELAIKVAETLNAPVATTIMAKGLVPPDHPLYAGVAAGKAGNMVAYEVIKRADVVLAIGNRFSEIGTGRYSLEIRGKLIHVNIDDYDLGRAYKPYIKVHADARDFLAKSLETLRSLRVRRRDYVVNELRELWVVENREVESYYKDVSGLIKPWEVIRAVREVFNRGRTVFIGDVGAHRIESFLMPVYDGESYITSTSYVSMGLAVPGAVATSIIYPDRDVVALVGDGGFLMTGLEVSTAVQYGAKPRIVVFNDSIYRVLGVYERIRFGGVTEALVRLPRIDFALLAKSLGAEGITITRREDLKPLLMDALDSDRAVVVDVHVDPSAVPIPYQRLYNLRSIS</sequence>
<dbReference type="CDD" id="cd00568">
    <property type="entry name" value="TPP_enzymes"/>
    <property type="match status" value="1"/>
</dbReference>
<dbReference type="AlphaFoldDB" id="A0A830EN85"/>
<evidence type="ECO:0000256" key="2">
    <source>
        <dbReference type="ARBA" id="ARBA00007812"/>
    </source>
</evidence>
<evidence type="ECO:0000259" key="10">
    <source>
        <dbReference type="Pfam" id="PF02776"/>
    </source>
</evidence>
<dbReference type="PANTHER" id="PTHR18968:SF13">
    <property type="entry name" value="ACETOLACTATE SYNTHASE CATALYTIC SUBUNIT, MITOCHONDRIAL"/>
    <property type="match status" value="1"/>
</dbReference>
<dbReference type="RefSeq" id="WP_188604257.1">
    <property type="nucleotide sequence ID" value="NZ_AP026830.1"/>
</dbReference>
<dbReference type="InterPro" id="IPR012001">
    <property type="entry name" value="Thiamin_PyroP_enz_TPP-bd_dom"/>
</dbReference>
<dbReference type="Gene3D" id="3.40.50.1220">
    <property type="entry name" value="TPP-binding domain"/>
    <property type="match status" value="1"/>
</dbReference>
<dbReference type="PROSITE" id="PS00187">
    <property type="entry name" value="TPP_ENZYMES"/>
    <property type="match status" value="1"/>
</dbReference>
<evidence type="ECO:0000256" key="3">
    <source>
        <dbReference type="ARBA" id="ARBA00011631"/>
    </source>
</evidence>
<evidence type="ECO:0000313" key="11">
    <source>
        <dbReference type="EMBL" id="BDR93557.1"/>
    </source>
</evidence>
<dbReference type="InterPro" id="IPR011766">
    <property type="entry name" value="TPP_enzyme_TPP-bd"/>
</dbReference>
<dbReference type="CDD" id="cd07035">
    <property type="entry name" value="TPP_PYR_POX_like"/>
    <property type="match status" value="1"/>
</dbReference>
<organism evidence="12 13">
    <name type="scientific">Vulcanisaeta souniana JCM 11219</name>
    <dbReference type="NCBI Taxonomy" id="1293586"/>
    <lineage>
        <taxon>Archaea</taxon>
        <taxon>Thermoproteota</taxon>
        <taxon>Thermoprotei</taxon>
        <taxon>Thermoproteales</taxon>
        <taxon>Thermoproteaceae</taxon>
        <taxon>Vulcanisaeta</taxon>
    </lineage>
</organism>
<dbReference type="GO" id="GO:0019164">
    <property type="term" value="F:pyruvate synthase activity"/>
    <property type="evidence" value="ECO:0007669"/>
    <property type="project" value="UniProtKB-ARBA"/>
</dbReference>
<dbReference type="Proteomes" id="UP001060771">
    <property type="component" value="Chromosome"/>
</dbReference>
<proteinExistence type="inferred from homology"/>
<dbReference type="InterPro" id="IPR029061">
    <property type="entry name" value="THDP-binding"/>
</dbReference>
<evidence type="ECO:0000313" key="12">
    <source>
        <dbReference type="EMBL" id="GGI87472.1"/>
    </source>
</evidence>
<gene>
    <name evidence="12" type="primary">alsS</name>
    <name evidence="12" type="ORF">GCM10007112_25470</name>
    <name evidence="11" type="ORF">Vsou_26500</name>
</gene>
<dbReference type="Pfam" id="PF02775">
    <property type="entry name" value="TPP_enzyme_C"/>
    <property type="match status" value="1"/>
</dbReference>
<dbReference type="GO" id="GO:0009097">
    <property type="term" value="P:isoleucine biosynthetic process"/>
    <property type="evidence" value="ECO:0007669"/>
    <property type="project" value="TreeGrafter"/>
</dbReference>
<dbReference type="Proteomes" id="UP000657075">
    <property type="component" value="Unassembled WGS sequence"/>
</dbReference>
<accession>A0A830EN85</accession>
<reference evidence="12" key="2">
    <citation type="submission" date="2020-09" db="EMBL/GenBank/DDBJ databases">
        <authorList>
            <person name="Sun Q."/>
            <person name="Ohkuma M."/>
        </authorList>
    </citation>
    <scope>NUCLEOTIDE SEQUENCE</scope>
    <source>
        <strain evidence="12">JCM 11219</strain>
    </source>
</reference>
<comment type="similarity">
    <text evidence="2 7">Belongs to the TPP enzyme family.</text>
</comment>
<dbReference type="InterPro" id="IPR012000">
    <property type="entry name" value="Thiamin_PyroP_enz_cen_dom"/>
</dbReference>
<dbReference type="SUPFAM" id="SSF52467">
    <property type="entry name" value="DHS-like NAD/FAD-binding domain"/>
    <property type="match status" value="1"/>
</dbReference>
<dbReference type="GO" id="GO:0003984">
    <property type="term" value="F:acetolactate synthase activity"/>
    <property type="evidence" value="ECO:0007669"/>
    <property type="project" value="TreeGrafter"/>
</dbReference>
<keyword evidence="14" id="KW-1185">Reference proteome</keyword>
<comment type="cofactor">
    <cofactor evidence="1">
        <name>thiamine diphosphate</name>
        <dbReference type="ChEBI" id="CHEBI:58937"/>
    </cofactor>
</comment>
<evidence type="ECO:0000256" key="6">
    <source>
        <dbReference type="ARBA" id="ARBA00048893"/>
    </source>
</evidence>
<dbReference type="GO" id="GO:0050660">
    <property type="term" value="F:flavin adenine dinucleotide binding"/>
    <property type="evidence" value="ECO:0007669"/>
    <property type="project" value="TreeGrafter"/>
</dbReference>